<sequence>MLKVRARLIEFAEDNVSLDDEGLEMVGNVTRDEKLDELIFRQFSQPHINNPSAAAKYIDPLQAEILNTIFSPQ</sequence>
<evidence type="ECO:0000313" key="2">
    <source>
        <dbReference type="Proteomes" id="UP000649328"/>
    </source>
</evidence>
<name>A0A8H7LG60_9ASCO</name>
<dbReference type="AlphaFoldDB" id="A0A8H7LG60"/>
<accession>A0A8H7LG60</accession>
<dbReference type="Proteomes" id="UP000649328">
    <property type="component" value="Unassembled WGS sequence"/>
</dbReference>
<proteinExistence type="predicted"/>
<evidence type="ECO:0000313" key="1">
    <source>
        <dbReference type="EMBL" id="KAF8003702.1"/>
    </source>
</evidence>
<gene>
    <name evidence="1" type="ORF">HF325_001150</name>
</gene>
<dbReference type="EMBL" id="JACBPP010000002">
    <property type="protein sequence ID" value="KAF8003702.1"/>
    <property type="molecule type" value="Genomic_DNA"/>
</dbReference>
<comment type="caution">
    <text evidence="1">The sequence shown here is derived from an EMBL/GenBank/DDBJ whole genome shotgun (WGS) entry which is preliminary data.</text>
</comment>
<reference evidence="1" key="1">
    <citation type="submission" date="2020-10" db="EMBL/GenBank/DDBJ databases">
        <title>The Whole-Genome Sequence of Metschnikowia persimmonesis, a Novel Endophytic Yeast Species Isolated from Medicinal Plant Diospyros kaki Thumb.</title>
        <authorList>
            <person name="Rahmat E."/>
            <person name="Kang Y."/>
        </authorList>
    </citation>
    <scope>NUCLEOTIDE SEQUENCE</scope>
    <source>
        <strain evidence="1">KIOM G15050</strain>
    </source>
</reference>
<keyword evidence="2" id="KW-1185">Reference proteome</keyword>
<organism evidence="1 2">
    <name type="scientific">Metschnikowia pulcherrima</name>
    <dbReference type="NCBI Taxonomy" id="27326"/>
    <lineage>
        <taxon>Eukaryota</taxon>
        <taxon>Fungi</taxon>
        <taxon>Dikarya</taxon>
        <taxon>Ascomycota</taxon>
        <taxon>Saccharomycotina</taxon>
        <taxon>Pichiomycetes</taxon>
        <taxon>Metschnikowiaceae</taxon>
        <taxon>Metschnikowia</taxon>
    </lineage>
</organism>
<protein>
    <submittedName>
        <fullName evidence="1">Uncharacterized protein</fullName>
    </submittedName>
</protein>